<organism evidence="1">
    <name type="scientific">marine metagenome</name>
    <dbReference type="NCBI Taxonomy" id="408172"/>
    <lineage>
        <taxon>unclassified sequences</taxon>
        <taxon>metagenomes</taxon>
        <taxon>ecological metagenomes</taxon>
    </lineage>
</organism>
<dbReference type="EMBL" id="UINC01111608">
    <property type="protein sequence ID" value="SVC79949.1"/>
    <property type="molecule type" value="Genomic_DNA"/>
</dbReference>
<dbReference type="AlphaFoldDB" id="A0A382Q316"/>
<reference evidence="1" key="1">
    <citation type="submission" date="2018-05" db="EMBL/GenBank/DDBJ databases">
        <authorList>
            <person name="Lanie J.A."/>
            <person name="Ng W.-L."/>
            <person name="Kazmierczak K.M."/>
            <person name="Andrzejewski T.M."/>
            <person name="Davidsen T.M."/>
            <person name="Wayne K.J."/>
            <person name="Tettelin H."/>
            <person name="Glass J.I."/>
            <person name="Rusch D."/>
            <person name="Podicherti R."/>
            <person name="Tsui H.-C.T."/>
            <person name="Winkler M.E."/>
        </authorList>
    </citation>
    <scope>NUCLEOTIDE SEQUENCE</scope>
</reference>
<sequence>MKKLIPFLTLIFAFNLVAAPKGQLTYETPEAAAKDPDFAIQGEYTGEGVDGSGENQQLGLQIVALGEGTFNATAYKGGLPGAGWDGETKWVYAGKRKGKIKATFANDESPIALHYNDGKVIAAKGDQQVGSFTRTTRKSKTIGAKAPKGAKVLFAGKDNGSLDKLQVTKDGLMKEGAITKDKFQ</sequence>
<proteinExistence type="predicted"/>
<accession>A0A382Q316</accession>
<name>A0A382Q316_9ZZZZ</name>
<evidence type="ECO:0008006" key="2">
    <source>
        <dbReference type="Google" id="ProtNLM"/>
    </source>
</evidence>
<gene>
    <name evidence="1" type="ORF">METZ01_LOCUS332803</name>
</gene>
<protein>
    <recommendedName>
        <fullName evidence="2">DUF1080 domain-containing protein</fullName>
    </recommendedName>
</protein>
<feature type="non-terminal residue" evidence="1">
    <location>
        <position position="184"/>
    </location>
</feature>
<evidence type="ECO:0000313" key="1">
    <source>
        <dbReference type="EMBL" id="SVC79949.1"/>
    </source>
</evidence>